<keyword evidence="2" id="KW-1185">Reference proteome</keyword>
<protein>
    <submittedName>
        <fullName evidence="1">Uncharacterized protein</fullName>
    </submittedName>
</protein>
<proteinExistence type="predicted"/>
<dbReference type="AlphaFoldDB" id="A0ABC9X433"/>
<comment type="caution">
    <text evidence="1">The sequence shown here is derived from an EMBL/GenBank/DDBJ whole genome shotgun (WGS) entry which is preliminary data.</text>
</comment>
<evidence type="ECO:0000313" key="2">
    <source>
        <dbReference type="Proteomes" id="UP001623348"/>
    </source>
</evidence>
<gene>
    <name evidence="1" type="ORF">GRJ2_001698700</name>
</gene>
<dbReference type="Proteomes" id="UP001623348">
    <property type="component" value="Unassembled WGS sequence"/>
</dbReference>
<dbReference type="EMBL" id="BAAFJT010000007">
    <property type="protein sequence ID" value="GAB0192334.1"/>
    <property type="molecule type" value="Genomic_DNA"/>
</dbReference>
<reference evidence="1 2" key="1">
    <citation type="submission" date="2024-06" db="EMBL/GenBank/DDBJ databases">
        <title>The draft genome of Grus japonensis, version 3.</title>
        <authorList>
            <person name="Nabeshima K."/>
            <person name="Suzuki S."/>
            <person name="Onuma M."/>
        </authorList>
    </citation>
    <scope>NUCLEOTIDE SEQUENCE [LARGE SCALE GENOMIC DNA]</scope>
    <source>
        <strain evidence="1 2">451A</strain>
    </source>
</reference>
<name>A0ABC9X433_GRUJA</name>
<accession>A0ABC9X433</accession>
<evidence type="ECO:0000313" key="1">
    <source>
        <dbReference type="EMBL" id="GAB0192334.1"/>
    </source>
</evidence>
<organism evidence="1 2">
    <name type="scientific">Grus japonensis</name>
    <name type="common">Japanese crane</name>
    <name type="synonym">Red-crowned crane</name>
    <dbReference type="NCBI Taxonomy" id="30415"/>
    <lineage>
        <taxon>Eukaryota</taxon>
        <taxon>Metazoa</taxon>
        <taxon>Chordata</taxon>
        <taxon>Craniata</taxon>
        <taxon>Vertebrata</taxon>
        <taxon>Euteleostomi</taxon>
        <taxon>Archelosauria</taxon>
        <taxon>Archosauria</taxon>
        <taxon>Dinosauria</taxon>
        <taxon>Saurischia</taxon>
        <taxon>Theropoda</taxon>
        <taxon>Coelurosauria</taxon>
        <taxon>Aves</taxon>
        <taxon>Neognathae</taxon>
        <taxon>Neoaves</taxon>
        <taxon>Gruiformes</taxon>
        <taxon>Gruidae</taxon>
        <taxon>Grus</taxon>
    </lineage>
</organism>
<sequence>MLVALIGVKSFWRVGEKGLSRTGEKQVDVYADVRSEVGKWILLCEGIEETVPSYREEERPVGNIQVPYCLTPGGTSAHLCGHSNTDVG</sequence>